<evidence type="ECO:0000313" key="2">
    <source>
        <dbReference type="Proteomes" id="UP001057279"/>
    </source>
</evidence>
<gene>
    <name evidence="1" type="ORF">MJG53_020833</name>
</gene>
<reference evidence="1" key="1">
    <citation type="submission" date="2022-03" db="EMBL/GenBank/DDBJ databases">
        <title>Genomic analyses of argali, domestic sheep and their hybrids provide insights into chromosomal evolution, heterosis and genetic basis of agronomic traits.</title>
        <authorList>
            <person name="Li M."/>
        </authorList>
    </citation>
    <scope>NUCLEOTIDE SEQUENCE</scope>
    <source>
        <strain evidence="1">F1 hybrid</strain>
    </source>
</reference>
<sequence>MATALEPEDQDLWEEEGILMVKLEDDFPCRPESVSQRDDPVLETSHQNFRRFRYQEAASPREALIRLRELCRQWLRPERRTKEQILELLVLEQFLTVLPGELQSWVRGQRPESGEEAVTLVEGLQKQPRRPRRWVTVHVHGQEVLSEETVPPGAEPGSPSELQDPAQTLTPEELREETTQSPDLGASEEQTPCQESELQPLQESGGKPTGRGGSWLSDGLHEASHCNGILVLFQGLVTFKDVAVCFSQDQWSDLDPTQKEFYGEYVLEEDCGIVVSLCKEFQVFLECTPFTSVISSFLLSVSTGDRSDDEEERPEQEDLSLEDPHRSVSGDAEIHQTPDWEIVFEDDPVRLTERRFGTKISQVNSSTNLQETMPVHPLLGRHHDCPVCGKSFTCNSHLIRHLRTHTGEKPYKCMECGKSYTRSSHLARHQKVHRMNAPHKYPLNRRSLGEAAPQVQAERTPPVEKPYRCEDCGKHFRWTSDLVRHQRTHTGEKPFFCTICGKSFSQKSVLTTHQRIHLGGKPYLCGECGEDFSDHRRYLAHRKTHAAEELYLCSECGRCFSHSAAFAKHLRGHASVRPCRCSECGKSFSRRDHLVRHQRTHTGEKPFTCPTCGKSFSRGYHLIRHQRTHSQKAS</sequence>
<accession>A0ACB9UVF2</accession>
<organism evidence="1 2">
    <name type="scientific">Ovis ammon polii x Ovis aries</name>
    <dbReference type="NCBI Taxonomy" id="2918886"/>
    <lineage>
        <taxon>Eukaryota</taxon>
        <taxon>Metazoa</taxon>
        <taxon>Chordata</taxon>
        <taxon>Craniata</taxon>
        <taxon>Vertebrata</taxon>
        <taxon>Euteleostomi</taxon>
        <taxon>Mammalia</taxon>
        <taxon>Eutheria</taxon>
        <taxon>Laurasiatheria</taxon>
        <taxon>Artiodactyla</taxon>
        <taxon>Ruminantia</taxon>
        <taxon>Pecora</taxon>
        <taxon>Bovidae</taxon>
        <taxon>Caprinae</taxon>
        <taxon>Ovis</taxon>
    </lineage>
</organism>
<comment type="caution">
    <text evidence="1">The sequence shown here is derived from an EMBL/GenBank/DDBJ whole genome shotgun (WGS) entry which is preliminary data.</text>
</comment>
<proteinExistence type="predicted"/>
<name>A0ACB9UVF2_9CETA</name>
<dbReference type="EMBL" id="CM043036">
    <property type="protein sequence ID" value="KAI4581245.1"/>
    <property type="molecule type" value="Genomic_DNA"/>
</dbReference>
<evidence type="ECO:0000313" key="1">
    <source>
        <dbReference type="EMBL" id="KAI4581245.1"/>
    </source>
</evidence>
<dbReference type="Proteomes" id="UP001057279">
    <property type="component" value="Linkage Group LG11"/>
</dbReference>
<protein>
    <submittedName>
        <fullName evidence="1">Uncharacterized protein</fullName>
    </submittedName>
</protein>
<keyword evidence="2" id="KW-1185">Reference proteome</keyword>